<gene>
    <name evidence="5" type="ORF">SAMN04488036_1037</name>
</gene>
<keyword evidence="6" id="KW-1185">Reference proteome</keyword>
<dbReference type="Pfam" id="PF02357">
    <property type="entry name" value="NusG"/>
    <property type="match status" value="1"/>
</dbReference>
<keyword evidence="1" id="KW-0889">Transcription antitermination</keyword>
<dbReference type="STRING" id="1280847.SAMN04488036_1037"/>
<dbReference type="CDD" id="cd06091">
    <property type="entry name" value="KOW_NusG"/>
    <property type="match status" value="1"/>
</dbReference>
<reference evidence="6" key="1">
    <citation type="submission" date="2016-10" db="EMBL/GenBank/DDBJ databases">
        <authorList>
            <person name="Varghese N."/>
            <person name="Submissions S."/>
        </authorList>
    </citation>
    <scope>NUCLEOTIDE SEQUENCE [LARGE SCALE GENOMIC DNA]</scope>
    <source>
        <strain evidence="6">DSM 28453</strain>
    </source>
</reference>
<evidence type="ECO:0000256" key="1">
    <source>
        <dbReference type="ARBA" id="ARBA00022814"/>
    </source>
</evidence>
<dbReference type="SUPFAM" id="SSF50104">
    <property type="entry name" value="Translation proteins SH3-like domain"/>
    <property type="match status" value="1"/>
</dbReference>
<protein>
    <submittedName>
        <fullName evidence="5">Transcriptional antiterminator RfaH</fullName>
    </submittedName>
</protein>
<dbReference type="GO" id="GO:0005829">
    <property type="term" value="C:cytosol"/>
    <property type="evidence" value="ECO:0007669"/>
    <property type="project" value="TreeGrafter"/>
</dbReference>
<dbReference type="InterPro" id="IPR043425">
    <property type="entry name" value="NusG-like"/>
</dbReference>
<sequence length="171" mass="18789">MLKDWFAIQVKPNRHDVAKINLERQGFHVFAPKLVTSKPGKKPQPSNKLLFPGYVFMQATNDPVTWRKAGNTFGVQRLVSGLGSLPAVLPEGFVESIKANCGPTDAYQPRDNLSLGDNVRVISGPFQGMIAEVAILSNSERVGLLLEILGRVTRTEIARDRLDAVPLRDAV</sequence>
<dbReference type="InterPro" id="IPR036735">
    <property type="entry name" value="NGN_dom_sf"/>
</dbReference>
<dbReference type="RefSeq" id="WP_170846711.1">
    <property type="nucleotide sequence ID" value="NZ_FOSZ01000003.1"/>
</dbReference>
<dbReference type="SUPFAM" id="SSF82679">
    <property type="entry name" value="N-utilization substance G protein NusG, N-terminal domain"/>
    <property type="match status" value="1"/>
</dbReference>
<keyword evidence="2" id="KW-0805">Transcription regulation</keyword>
<organism evidence="5 6">
    <name type="scientific">Shimia haliotis</name>
    <dbReference type="NCBI Taxonomy" id="1280847"/>
    <lineage>
        <taxon>Bacteria</taxon>
        <taxon>Pseudomonadati</taxon>
        <taxon>Pseudomonadota</taxon>
        <taxon>Alphaproteobacteria</taxon>
        <taxon>Rhodobacterales</taxon>
        <taxon>Roseobacteraceae</taxon>
    </lineage>
</organism>
<dbReference type="InterPro" id="IPR008991">
    <property type="entry name" value="Translation_prot_SH3-like_sf"/>
</dbReference>
<proteinExistence type="predicted"/>
<dbReference type="PANTHER" id="PTHR30265:SF7">
    <property type="entry name" value="TRANSCRIPTION ANTITERMINATION PROTEIN RFAH"/>
    <property type="match status" value="1"/>
</dbReference>
<evidence type="ECO:0000313" key="5">
    <source>
        <dbReference type="EMBL" id="SFK89957.1"/>
    </source>
</evidence>
<name>A0A1I4DC65_9RHOB</name>
<feature type="domain" description="NusG-like N-terminal" evidence="4">
    <location>
        <begin position="2"/>
        <end position="101"/>
    </location>
</feature>
<keyword evidence="3" id="KW-0804">Transcription</keyword>
<dbReference type="GO" id="GO:0006354">
    <property type="term" value="P:DNA-templated transcription elongation"/>
    <property type="evidence" value="ECO:0007669"/>
    <property type="project" value="InterPro"/>
</dbReference>
<dbReference type="InterPro" id="IPR006645">
    <property type="entry name" value="NGN-like_dom"/>
</dbReference>
<dbReference type="GO" id="GO:0031564">
    <property type="term" value="P:transcription antitermination"/>
    <property type="evidence" value="ECO:0007669"/>
    <property type="project" value="UniProtKB-KW"/>
</dbReference>
<evidence type="ECO:0000256" key="3">
    <source>
        <dbReference type="ARBA" id="ARBA00023163"/>
    </source>
</evidence>
<dbReference type="Proteomes" id="UP000198851">
    <property type="component" value="Unassembled WGS sequence"/>
</dbReference>
<dbReference type="Gene3D" id="3.30.70.940">
    <property type="entry name" value="NusG, N-terminal domain"/>
    <property type="match status" value="1"/>
</dbReference>
<dbReference type="SMART" id="SM00738">
    <property type="entry name" value="NGN"/>
    <property type="match status" value="1"/>
</dbReference>
<dbReference type="AlphaFoldDB" id="A0A1I4DC65"/>
<dbReference type="EMBL" id="FOSZ01000003">
    <property type="protein sequence ID" value="SFK89957.1"/>
    <property type="molecule type" value="Genomic_DNA"/>
</dbReference>
<evidence type="ECO:0000313" key="6">
    <source>
        <dbReference type="Proteomes" id="UP000198851"/>
    </source>
</evidence>
<accession>A0A1I4DC65</accession>
<dbReference type="PANTHER" id="PTHR30265">
    <property type="entry name" value="RHO-INTERACTING TRANSCRIPTION TERMINATION FACTOR NUSG"/>
    <property type="match status" value="1"/>
</dbReference>
<evidence type="ECO:0000256" key="2">
    <source>
        <dbReference type="ARBA" id="ARBA00023015"/>
    </source>
</evidence>
<evidence type="ECO:0000259" key="4">
    <source>
        <dbReference type="SMART" id="SM00738"/>
    </source>
</evidence>